<organism evidence="8 9">
    <name type="scientific">Rhipicephalus sanguineus</name>
    <name type="common">Brown dog tick</name>
    <name type="synonym">Ixodes sanguineus</name>
    <dbReference type="NCBI Taxonomy" id="34632"/>
    <lineage>
        <taxon>Eukaryota</taxon>
        <taxon>Metazoa</taxon>
        <taxon>Ecdysozoa</taxon>
        <taxon>Arthropoda</taxon>
        <taxon>Chelicerata</taxon>
        <taxon>Arachnida</taxon>
        <taxon>Acari</taxon>
        <taxon>Parasitiformes</taxon>
        <taxon>Ixodida</taxon>
        <taxon>Ixodoidea</taxon>
        <taxon>Ixodidae</taxon>
        <taxon>Rhipicephalinae</taxon>
        <taxon>Rhipicephalus</taxon>
        <taxon>Rhipicephalus</taxon>
    </lineage>
</organism>
<evidence type="ECO:0000256" key="4">
    <source>
        <dbReference type="ARBA" id="ARBA00022989"/>
    </source>
</evidence>
<evidence type="ECO:0000256" key="5">
    <source>
        <dbReference type="ARBA" id="ARBA00023136"/>
    </source>
</evidence>
<keyword evidence="3 7" id="KW-0812">Transmembrane</keyword>
<keyword evidence="9" id="KW-1185">Reference proteome</keyword>
<dbReference type="EMBL" id="JABSTV010001248">
    <property type="protein sequence ID" value="KAH7969695.1"/>
    <property type="molecule type" value="Genomic_DNA"/>
</dbReference>
<evidence type="ECO:0000313" key="9">
    <source>
        <dbReference type="Proteomes" id="UP000821837"/>
    </source>
</evidence>
<reference evidence="8" key="2">
    <citation type="submission" date="2021-09" db="EMBL/GenBank/DDBJ databases">
        <authorList>
            <person name="Jia N."/>
            <person name="Wang J."/>
            <person name="Shi W."/>
            <person name="Du L."/>
            <person name="Sun Y."/>
            <person name="Zhan W."/>
            <person name="Jiang J."/>
            <person name="Wang Q."/>
            <person name="Zhang B."/>
            <person name="Ji P."/>
            <person name="Sakyi L.B."/>
            <person name="Cui X."/>
            <person name="Yuan T."/>
            <person name="Jiang B."/>
            <person name="Yang W."/>
            <person name="Lam T.T.-Y."/>
            <person name="Chang Q."/>
            <person name="Ding S."/>
            <person name="Wang X."/>
            <person name="Zhu J."/>
            <person name="Ruan X."/>
            <person name="Zhao L."/>
            <person name="Wei J."/>
            <person name="Que T."/>
            <person name="Du C."/>
            <person name="Cheng J."/>
            <person name="Dai P."/>
            <person name="Han X."/>
            <person name="Huang E."/>
            <person name="Gao Y."/>
            <person name="Liu J."/>
            <person name="Shao H."/>
            <person name="Ye R."/>
            <person name="Li L."/>
            <person name="Wei W."/>
            <person name="Wang X."/>
            <person name="Wang C."/>
            <person name="Huo Q."/>
            <person name="Li W."/>
            <person name="Guo W."/>
            <person name="Chen H."/>
            <person name="Chen S."/>
            <person name="Zhou L."/>
            <person name="Zhou L."/>
            <person name="Ni X."/>
            <person name="Tian J."/>
            <person name="Zhou Y."/>
            <person name="Sheng Y."/>
            <person name="Liu T."/>
            <person name="Pan Y."/>
            <person name="Xia L."/>
            <person name="Li J."/>
            <person name="Zhao F."/>
            <person name="Cao W."/>
        </authorList>
    </citation>
    <scope>NUCLEOTIDE SEQUENCE</scope>
    <source>
        <strain evidence="8">Rsan-2018</strain>
        <tissue evidence="8">Larvae</tissue>
    </source>
</reference>
<protein>
    <submittedName>
        <fullName evidence="8">Uncharacterized protein</fullName>
    </submittedName>
</protein>
<sequence length="143" mass="15821">MPGSTAGRGSAMSARVRAPELRGAFAEARAKSDNHKLHVINLFASSNYAGLAMLLAVVLSFPICSVLMLVTVSVMLVALTLTNYVCRPYENIIYDTADITQISLLDDTMRVIWPRERRGKWFGNFLAGSTLTTDWSILWELIP</sequence>
<comment type="subcellular location">
    <subcellularLocation>
        <location evidence="1">Membrane</location>
        <topology evidence="1">Multi-pass membrane protein</topology>
    </subcellularLocation>
</comment>
<dbReference type="InterPro" id="IPR008795">
    <property type="entry name" value="Prominin"/>
</dbReference>
<reference evidence="8" key="1">
    <citation type="journal article" date="2020" name="Cell">
        <title>Large-Scale Comparative Analyses of Tick Genomes Elucidate Their Genetic Diversity and Vector Capacities.</title>
        <authorList>
            <consortium name="Tick Genome and Microbiome Consortium (TIGMIC)"/>
            <person name="Jia N."/>
            <person name="Wang J."/>
            <person name="Shi W."/>
            <person name="Du L."/>
            <person name="Sun Y."/>
            <person name="Zhan W."/>
            <person name="Jiang J.F."/>
            <person name="Wang Q."/>
            <person name="Zhang B."/>
            <person name="Ji P."/>
            <person name="Bell-Sakyi L."/>
            <person name="Cui X.M."/>
            <person name="Yuan T.T."/>
            <person name="Jiang B.G."/>
            <person name="Yang W.F."/>
            <person name="Lam T.T."/>
            <person name="Chang Q.C."/>
            <person name="Ding S.J."/>
            <person name="Wang X.J."/>
            <person name="Zhu J.G."/>
            <person name="Ruan X.D."/>
            <person name="Zhao L."/>
            <person name="Wei J.T."/>
            <person name="Ye R.Z."/>
            <person name="Que T.C."/>
            <person name="Du C.H."/>
            <person name="Zhou Y.H."/>
            <person name="Cheng J.X."/>
            <person name="Dai P.F."/>
            <person name="Guo W.B."/>
            <person name="Han X.H."/>
            <person name="Huang E.J."/>
            <person name="Li L.F."/>
            <person name="Wei W."/>
            <person name="Gao Y.C."/>
            <person name="Liu J.Z."/>
            <person name="Shao H.Z."/>
            <person name="Wang X."/>
            <person name="Wang C.C."/>
            <person name="Yang T.C."/>
            <person name="Huo Q.B."/>
            <person name="Li W."/>
            <person name="Chen H.Y."/>
            <person name="Chen S.E."/>
            <person name="Zhou L.G."/>
            <person name="Ni X.B."/>
            <person name="Tian J.H."/>
            <person name="Sheng Y."/>
            <person name="Liu T."/>
            <person name="Pan Y.S."/>
            <person name="Xia L.Y."/>
            <person name="Li J."/>
            <person name="Zhao F."/>
            <person name="Cao W.C."/>
        </authorList>
    </citation>
    <scope>NUCLEOTIDE SEQUENCE</scope>
    <source>
        <strain evidence="8">Rsan-2018</strain>
    </source>
</reference>
<accession>A0A9D4Q7N0</accession>
<comment type="caution">
    <text evidence="8">The sequence shown here is derived from an EMBL/GenBank/DDBJ whole genome shotgun (WGS) entry which is preliminary data.</text>
</comment>
<name>A0A9D4Q7N0_RHISA</name>
<keyword evidence="4 7" id="KW-1133">Transmembrane helix</keyword>
<evidence type="ECO:0000256" key="3">
    <source>
        <dbReference type="ARBA" id="ARBA00022692"/>
    </source>
</evidence>
<gene>
    <name evidence="8" type="ORF">HPB52_021577</name>
</gene>
<evidence type="ECO:0000256" key="6">
    <source>
        <dbReference type="ARBA" id="ARBA00023180"/>
    </source>
</evidence>
<evidence type="ECO:0000313" key="8">
    <source>
        <dbReference type="EMBL" id="KAH7969695.1"/>
    </source>
</evidence>
<dbReference type="Proteomes" id="UP000821837">
    <property type="component" value="Unassembled WGS sequence"/>
</dbReference>
<dbReference type="GO" id="GO:0016020">
    <property type="term" value="C:membrane"/>
    <property type="evidence" value="ECO:0007669"/>
    <property type="project" value="UniProtKB-SubCell"/>
</dbReference>
<feature type="transmembrane region" description="Helical" evidence="7">
    <location>
        <begin position="51"/>
        <end position="79"/>
    </location>
</feature>
<evidence type="ECO:0000256" key="2">
    <source>
        <dbReference type="ARBA" id="ARBA00006058"/>
    </source>
</evidence>
<proteinExistence type="inferred from homology"/>
<dbReference type="AlphaFoldDB" id="A0A9D4Q7N0"/>
<evidence type="ECO:0000256" key="7">
    <source>
        <dbReference type="SAM" id="Phobius"/>
    </source>
</evidence>
<evidence type="ECO:0000256" key="1">
    <source>
        <dbReference type="ARBA" id="ARBA00004141"/>
    </source>
</evidence>
<comment type="similarity">
    <text evidence="2">Belongs to the prominin family.</text>
</comment>
<keyword evidence="6" id="KW-0325">Glycoprotein</keyword>
<dbReference type="Pfam" id="PF05478">
    <property type="entry name" value="Prominin"/>
    <property type="match status" value="1"/>
</dbReference>
<keyword evidence="5 7" id="KW-0472">Membrane</keyword>